<dbReference type="SUPFAM" id="SSF56112">
    <property type="entry name" value="Protein kinase-like (PK-like)"/>
    <property type="match status" value="1"/>
</dbReference>
<dbReference type="PROSITE" id="PS50011">
    <property type="entry name" value="PROTEIN_KINASE_DOM"/>
    <property type="match status" value="1"/>
</dbReference>
<name>A0ABQ8Z2F3_9EUKA</name>
<feature type="compositionally biased region" description="Low complexity" evidence="8">
    <location>
        <begin position="511"/>
        <end position="522"/>
    </location>
</feature>
<reference evidence="10" key="1">
    <citation type="submission" date="2022-08" db="EMBL/GenBank/DDBJ databases">
        <title>Novel sulfate-reducing endosymbionts in the free-living metamonad Anaeramoeba.</title>
        <authorList>
            <person name="Jerlstrom-Hultqvist J."/>
            <person name="Cepicka I."/>
            <person name="Gallot-Lavallee L."/>
            <person name="Salas-Leiva D."/>
            <person name="Curtis B.A."/>
            <person name="Zahonova K."/>
            <person name="Pipaliya S."/>
            <person name="Dacks J."/>
            <person name="Roger A.J."/>
        </authorList>
    </citation>
    <scope>NUCLEOTIDE SEQUENCE</scope>
    <source>
        <strain evidence="10">Schooner1</strain>
    </source>
</reference>
<dbReference type="Proteomes" id="UP001150062">
    <property type="component" value="Unassembled WGS sequence"/>
</dbReference>
<dbReference type="InterPro" id="IPR000719">
    <property type="entry name" value="Prot_kinase_dom"/>
</dbReference>
<dbReference type="SMART" id="SM00220">
    <property type="entry name" value="S_TKc"/>
    <property type="match status" value="1"/>
</dbReference>
<evidence type="ECO:0000256" key="1">
    <source>
        <dbReference type="ARBA" id="ARBA00022527"/>
    </source>
</evidence>
<keyword evidence="3 6" id="KW-0547">Nucleotide-binding</keyword>
<evidence type="ECO:0000313" key="10">
    <source>
        <dbReference type="EMBL" id="KAJ6251072.1"/>
    </source>
</evidence>
<organism evidence="10 11">
    <name type="scientific">Anaeramoeba flamelloides</name>
    <dbReference type="NCBI Taxonomy" id="1746091"/>
    <lineage>
        <taxon>Eukaryota</taxon>
        <taxon>Metamonada</taxon>
        <taxon>Anaeramoebidae</taxon>
        <taxon>Anaeramoeba</taxon>
    </lineage>
</organism>
<dbReference type="PANTHER" id="PTHR24346">
    <property type="entry name" value="MAP/MICROTUBULE AFFINITY-REGULATING KINASE"/>
    <property type="match status" value="1"/>
</dbReference>
<dbReference type="PROSITE" id="PS00108">
    <property type="entry name" value="PROTEIN_KINASE_ST"/>
    <property type="match status" value="1"/>
</dbReference>
<feature type="compositionally biased region" description="Basic residues" evidence="8">
    <location>
        <begin position="484"/>
        <end position="510"/>
    </location>
</feature>
<keyword evidence="4 10" id="KW-0418">Kinase</keyword>
<evidence type="ECO:0000256" key="4">
    <source>
        <dbReference type="ARBA" id="ARBA00022777"/>
    </source>
</evidence>
<keyword evidence="11" id="KW-1185">Reference proteome</keyword>
<dbReference type="PROSITE" id="PS00107">
    <property type="entry name" value="PROTEIN_KINASE_ATP"/>
    <property type="match status" value="1"/>
</dbReference>
<dbReference type="GO" id="GO:0016301">
    <property type="term" value="F:kinase activity"/>
    <property type="evidence" value="ECO:0007669"/>
    <property type="project" value="UniProtKB-KW"/>
</dbReference>
<comment type="caution">
    <text evidence="10">The sequence shown here is derived from an EMBL/GenBank/DDBJ whole genome shotgun (WGS) entry which is preliminary data.</text>
</comment>
<dbReference type="InterPro" id="IPR017441">
    <property type="entry name" value="Protein_kinase_ATP_BS"/>
</dbReference>
<dbReference type="EMBL" id="JAOAOG010000073">
    <property type="protein sequence ID" value="KAJ6251072.1"/>
    <property type="molecule type" value="Genomic_DNA"/>
</dbReference>
<dbReference type="InterPro" id="IPR011009">
    <property type="entry name" value="Kinase-like_dom_sf"/>
</dbReference>
<evidence type="ECO:0000259" key="9">
    <source>
        <dbReference type="PROSITE" id="PS50011"/>
    </source>
</evidence>
<feature type="region of interest" description="Disordered" evidence="8">
    <location>
        <begin position="450"/>
        <end position="524"/>
    </location>
</feature>
<keyword evidence="2" id="KW-0808">Transferase</keyword>
<keyword evidence="5 6" id="KW-0067">ATP-binding</keyword>
<evidence type="ECO:0000256" key="7">
    <source>
        <dbReference type="SAM" id="Coils"/>
    </source>
</evidence>
<accession>A0ABQ8Z2F3</accession>
<evidence type="ECO:0000256" key="6">
    <source>
        <dbReference type="PROSITE-ProRule" id="PRU10141"/>
    </source>
</evidence>
<dbReference type="PANTHER" id="PTHR24346:SF82">
    <property type="entry name" value="KP78A-RELATED"/>
    <property type="match status" value="1"/>
</dbReference>
<evidence type="ECO:0000256" key="8">
    <source>
        <dbReference type="SAM" id="MobiDB-lite"/>
    </source>
</evidence>
<gene>
    <name evidence="10" type="ORF">M0813_15894</name>
</gene>
<dbReference type="InterPro" id="IPR008271">
    <property type="entry name" value="Ser/Thr_kinase_AS"/>
</dbReference>
<protein>
    <submittedName>
        <fullName evidence="10">Protein kinase</fullName>
    </submittedName>
</protein>
<keyword evidence="1" id="KW-0723">Serine/threonine-protein kinase</keyword>
<evidence type="ECO:0000313" key="11">
    <source>
        <dbReference type="Proteomes" id="UP001150062"/>
    </source>
</evidence>
<feature type="binding site" evidence="6">
    <location>
        <position position="38"/>
    </location>
    <ligand>
        <name>ATP</name>
        <dbReference type="ChEBI" id="CHEBI:30616"/>
    </ligand>
</feature>
<feature type="coiled-coil region" evidence="7">
    <location>
        <begin position="673"/>
        <end position="707"/>
    </location>
</feature>
<dbReference type="Gene3D" id="1.10.510.10">
    <property type="entry name" value="Transferase(Phosphotransferase) domain 1"/>
    <property type="match status" value="1"/>
</dbReference>
<proteinExistence type="predicted"/>
<sequence>MSVRSIGPYKISKTLGSGGYSKVKLAIHKKTKQKVAIKIISKKQLLTNNCSLPQMRREISIQKLIRHPNVIQIYDVYETDDNLFLVLEYISGGELFDYIINHKKVPSKEARSFFQQLIYTVEYIHSFSITHRDLKPENLLLDENLNIKIADFGLAKYMKKGNLLQTACGSPHYVAPEILKGKGYDGKKTDIWSCGVILYGLLCGQLPFNNKNNDKLLSSVRRGKYKIPKDLSENEKHLLKKLLTVDPKHRIKIKEIKRHPYFTSNFPTSYIPPMPSNNYGEELKKPLSEKQITLRIIGEIDLVCGMRPNDIINELKSTKPNITKAFYNYFQKYNKQTLNDDNSKYGNAYNNNNNLNFDKNSYINPKKNERSFPLKKRRKSLDIYDKETQNPNKILAPRKNINIHSSIDKNWVLLLTKFVKKTNHNKNFNIWKYTEILNKITHFYENEKLKKAKHKKNRSTGSFTKLMNNRSYKKKSKSKDNTKSKQKQKHDKANHSKHISHKSKNRKNKKNNNNNNNNNSSYHKNKSKYKELNISTNNKQDFRIKSVTSFDETPETPRTQAKEIDRNKFIDQLPTSTKDNFRSGNESQVYKFINQKEQKKLNIKLKRQLKIAKKDLMKKLQHNHNLPIFICENSIITISSNENLAIISQLQTALTILNYDWSHPNGITLKGQNRKLQMKIKIMKMDIEEITKKIQNQMTEYNKSKKKKNKILLDKEKEIIKNKISRHLNYFQHNYKRNWKVAIEFFWSSSSSKKFIKESKKIICFLSE</sequence>
<evidence type="ECO:0000256" key="5">
    <source>
        <dbReference type="ARBA" id="ARBA00022840"/>
    </source>
</evidence>
<evidence type="ECO:0000256" key="2">
    <source>
        <dbReference type="ARBA" id="ARBA00022679"/>
    </source>
</evidence>
<feature type="domain" description="Protein kinase" evidence="9">
    <location>
        <begin position="9"/>
        <end position="262"/>
    </location>
</feature>
<keyword evidence="7" id="KW-0175">Coiled coil</keyword>
<evidence type="ECO:0000256" key="3">
    <source>
        <dbReference type="ARBA" id="ARBA00022741"/>
    </source>
</evidence>
<dbReference type="Pfam" id="PF00069">
    <property type="entry name" value="Pkinase"/>
    <property type="match status" value="1"/>
</dbReference>
<feature type="compositionally biased region" description="Polar residues" evidence="8">
    <location>
        <begin position="459"/>
        <end position="470"/>
    </location>
</feature>